<feature type="transmembrane region" description="Helical" evidence="23">
    <location>
        <begin position="959"/>
        <end position="977"/>
    </location>
</feature>
<evidence type="ECO:0000256" key="1">
    <source>
        <dbReference type="ARBA" id="ARBA00006124"/>
    </source>
</evidence>
<reference evidence="26" key="1">
    <citation type="submission" date="2025-08" db="UniProtKB">
        <authorList>
            <consortium name="Ensembl"/>
        </authorList>
    </citation>
    <scope>IDENTIFICATION</scope>
</reference>
<dbReference type="SUPFAM" id="SSF81660">
    <property type="entry name" value="Metal cation-transporting ATPase, ATP-binding domain N"/>
    <property type="match status" value="1"/>
</dbReference>
<dbReference type="Ensembl" id="ENSCLMT00005044593.1">
    <property type="protein sequence ID" value="ENSCLMP00005043052.1"/>
    <property type="gene ID" value="ENSCLMG00005019764.1"/>
</dbReference>
<dbReference type="InterPro" id="IPR036412">
    <property type="entry name" value="HAD-like_sf"/>
</dbReference>
<evidence type="ECO:0000256" key="4">
    <source>
        <dbReference type="ARBA" id="ARBA00022553"/>
    </source>
</evidence>
<feature type="transmembrane region" description="Helical" evidence="23">
    <location>
        <begin position="997"/>
        <end position="1015"/>
    </location>
</feature>
<dbReference type="GO" id="GO:0005886">
    <property type="term" value="C:plasma membrane"/>
    <property type="evidence" value="ECO:0007669"/>
    <property type="project" value="UniProtKB-ARBA"/>
</dbReference>
<dbReference type="InterPro" id="IPR004014">
    <property type="entry name" value="ATPase_P-typ_cation-transptr_N"/>
</dbReference>
<accession>A0A8C3AJQ2</accession>
<organism evidence="26 27">
    <name type="scientific">Cyclopterus lumpus</name>
    <name type="common">Lumpsucker</name>
    <dbReference type="NCBI Taxonomy" id="8103"/>
    <lineage>
        <taxon>Eukaryota</taxon>
        <taxon>Metazoa</taxon>
        <taxon>Chordata</taxon>
        <taxon>Craniata</taxon>
        <taxon>Vertebrata</taxon>
        <taxon>Euteleostomi</taxon>
        <taxon>Actinopterygii</taxon>
        <taxon>Neopterygii</taxon>
        <taxon>Teleostei</taxon>
        <taxon>Neoteleostei</taxon>
        <taxon>Acanthomorphata</taxon>
        <taxon>Eupercaria</taxon>
        <taxon>Perciformes</taxon>
        <taxon>Cottioidei</taxon>
        <taxon>Cottales</taxon>
        <taxon>Cyclopteridae</taxon>
        <taxon>Cyclopterus</taxon>
    </lineage>
</organism>
<dbReference type="SFLD" id="SFLDG00002">
    <property type="entry name" value="C1.7:_P-type_atpase_like"/>
    <property type="match status" value="1"/>
</dbReference>
<keyword evidence="10 23" id="KW-0067">ATP-binding</keyword>
<keyword evidence="6 23" id="KW-0812">Transmembrane</keyword>
<feature type="transmembrane region" description="Helical" evidence="23">
    <location>
        <begin position="405"/>
        <end position="426"/>
    </location>
</feature>
<dbReference type="FunFam" id="3.40.1110.10:FF:000032">
    <property type="entry name" value="Calcium-transporting ATPase"/>
    <property type="match status" value="1"/>
</dbReference>
<feature type="compositionally biased region" description="Gly residues" evidence="24">
    <location>
        <begin position="1209"/>
        <end position="1218"/>
    </location>
</feature>
<dbReference type="FunFam" id="3.40.50.1000:FF:000007">
    <property type="entry name" value="Calcium-transporting ATPase"/>
    <property type="match status" value="1"/>
</dbReference>
<dbReference type="GO" id="GO:0051480">
    <property type="term" value="P:regulation of cytosolic calcium ion concentration"/>
    <property type="evidence" value="ECO:0007669"/>
    <property type="project" value="TreeGrafter"/>
</dbReference>
<dbReference type="AlphaFoldDB" id="A0A8C3AJQ2"/>
<dbReference type="Gene3D" id="2.70.150.10">
    <property type="entry name" value="Calcium-transporting ATPase, cytoplasmic transduction domain A"/>
    <property type="match status" value="1"/>
</dbReference>
<dbReference type="SUPFAM" id="SSF56784">
    <property type="entry name" value="HAD-like"/>
    <property type="match status" value="1"/>
</dbReference>
<keyword evidence="3" id="KW-1003">Cell membrane</keyword>
<evidence type="ECO:0000313" key="27">
    <source>
        <dbReference type="Proteomes" id="UP000694565"/>
    </source>
</evidence>
<dbReference type="InterPro" id="IPR023214">
    <property type="entry name" value="HAD_sf"/>
</dbReference>
<dbReference type="InterPro" id="IPR001757">
    <property type="entry name" value="P_typ_ATPase"/>
</dbReference>
<dbReference type="SFLD" id="SFLDS00003">
    <property type="entry name" value="Haloacid_Dehalogenase"/>
    <property type="match status" value="1"/>
</dbReference>
<dbReference type="FunFam" id="1.20.1110.10:FF:000001">
    <property type="entry name" value="Calcium-transporting ATPase"/>
    <property type="match status" value="1"/>
</dbReference>
<evidence type="ECO:0000259" key="25">
    <source>
        <dbReference type="SMART" id="SM00831"/>
    </source>
</evidence>
<keyword evidence="27" id="KW-1185">Reference proteome</keyword>
<evidence type="ECO:0000256" key="3">
    <source>
        <dbReference type="ARBA" id="ARBA00022475"/>
    </source>
</evidence>
<dbReference type="InterPro" id="IPR022141">
    <property type="entry name" value="ATP_Ca_trans_C"/>
</dbReference>
<keyword evidence="14" id="KW-1278">Translocase</keyword>
<feature type="domain" description="Cation-transporting P-type ATPase N-terminal" evidence="25">
    <location>
        <begin position="46"/>
        <end position="122"/>
    </location>
</feature>
<dbReference type="EC" id="7.2.2.10" evidence="23"/>
<evidence type="ECO:0000256" key="16">
    <source>
        <dbReference type="ARBA" id="ARBA00023065"/>
    </source>
</evidence>
<proteinExistence type="inferred from homology"/>
<dbReference type="PANTHER" id="PTHR24093:SF435">
    <property type="entry name" value="PLASMA MEMBRANE CALCIUM-TRANSPORTING ATPASE 4"/>
    <property type="match status" value="1"/>
</dbReference>
<dbReference type="Pfam" id="PF12424">
    <property type="entry name" value="ATP_Ca_trans_C"/>
    <property type="match status" value="1"/>
</dbReference>
<dbReference type="InterPro" id="IPR023298">
    <property type="entry name" value="ATPase_P-typ_TM_dom_sf"/>
</dbReference>
<evidence type="ECO:0000256" key="14">
    <source>
        <dbReference type="ARBA" id="ARBA00022967"/>
    </source>
</evidence>
<dbReference type="FunFam" id="1.20.1110.10:FF:000011">
    <property type="entry name" value="Calcium-transporting ATPase"/>
    <property type="match status" value="1"/>
</dbReference>
<dbReference type="GO" id="GO:0005388">
    <property type="term" value="F:P-type calcium transporter activity"/>
    <property type="evidence" value="ECO:0007669"/>
    <property type="project" value="UniProtKB-EC"/>
</dbReference>
<dbReference type="PROSITE" id="PS00154">
    <property type="entry name" value="ATPASE_E1_E2"/>
    <property type="match status" value="1"/>
</dbReference>
<feature type="transmembrane region" description="Helical" evidence="23">
    <location>
        <begin position="97"/>
        <end position="120"/>
    </location>
</feature>
<evidence type="ECO:0000256" key="10">
    <source>
        <dbReference type="ARBA" id="ARBA00022840"/>
    </source>
</evidence>
<comment type="similarity">
    <text evidence="1 23">Belongs to the cation transport ATPase (P-type) (TC 3.A.3) family. Type IIB subfamily.</text>
</comment>
<dbReference type="Pfam" id="PF00122">
    <property type="entry name" value="E1-E2_ATPase"/>
    <property type="match status" value="1"/>
</dbReference>
<dbReference type="InterPro" id="IPR018303">
    <property type="entry name" value="ATPase_P-typ_P_site"/>
</dbReference>
<feature type="transmembrane region" description="Helical" evidence="23">
    <location>
        <begin position="1067"/>
        <end position="1088"/>
    </location>
</feature>
<keyword evidence="13" id="KW-0112">Calmodulin-binding</keyword>
<evidence type="ECO:0000256" key="5">
    <source>
        <dbReference type="ARBA" id="ARBA00022568"/>
    </source>
</evidence>
<keyword evidence="19" id="KW-0966">Cell projection</keyword>
<feature type="transmembrane region" description="Helical" evidence="23">
    <location>
        <begin position="446"/>
        <end position="472"/>
    </location>
</feature>
<evidence type="ECO:0000256" key="8">
    <source>
        <dbReference type="ARBA" id="ARBA00022741"/>
    </source>
</evidence>
<evidence type="ECO:0000256" key="17">
    <source>
        <dbReference type="ARBA" id="ARBA00023069"/>
    </source>
</evidence>
<dbReference type="PRINTS" id="PR00119">
    <property type="entry name" value="CATATPASE"/>
</dbReference>
<dbReference type="Pfam" id="PF00690">
    <property type="entry name" value="Cation_ATPase_N"/>
    <property type="match status" value="1"/>
</dbReference>
<dbReference type="InterPro" id="IPR044492">
    <property type="entry name" value="P_typ_ATPase_HD_dom"/>
</dbReference>
<keyword evidence="12" id="KW-0282">Flagellum</keyword>
<keyword evidence="17" id="KW-0969">Cilium</keyword>
<dbReference type="Gene3D" id="1.20.1110.10">
    <property type="entry name" value="Calcium-transporting ATPase, transmembrane domain"/>
    <property type="match status" value="2"/>
</dbReference>
<feature type="region of interest" description="Disordered" evidence="24">
    <location>
        <begin position="1"/>
        <end position="20"/>
    </location>
</feature>
<sequence length="1231" mass="134870">MANNTADHPPGNSVAEGNHDGDFGVTVMDLRELMELRSAEAVGKIQDVHGDVQGICRRLKTSPIEGLSGNPVDLEKRHAAFGKNFIPPKKAKTFLQLVWEALQDVTLIILEIAAIISLGLSFYHPPGGDSEACGEAASGVEDEGEAQAGWIEGAAILFSVIIVVLVTAFNDWSKEKQFRGLQSRIEQEQKFTVIRKGQVIQIPVAELVVGDIAQIKYGDLLPADGILIQGNDLKIDESSLTGESDQVRKSMEKDPMLLSGTHVMEGSGRMVVSAVGLNSQTGIIFTLLGASESDEEKKVKKSKTRGKADRCVTPPCDSPAASTAVQLSSTSTCLISVVVLHRSKTQDGIALEIQPLKSEEAAESEEKEDKEEAKPVKKVNVTKKEKSVLQGKLTKLAVQIGKAGLIMSAVTVIILILFFVIDTFGIQGRTWVAECTPIYIQYFVKFFIIGVTVLVVAVPEGLPLAVTISLAYSVKKMMKDNNLVRHLDACETMGNATAICSDKTGTLTMNRMTVVQAYVGDTHYKKVPEPDAIKPETLEVMVNSISINSAYTTKILPPEKEGGLPRHVGNKTECALLGLVLELKRDYQPIREEIPEEKLYKVYTFNSSRKSMSTVLKNADGGYRMYSKGASEIVLRKCSSVLDAQGKARVFKLKDRDEMVHKVIEPMACDGLRTICVAYRDFPAEAGEPNWENENEILNDLTCIVVVGIEDPVRPEVPEAISKCQRAGITVRMVTGDNINTARAIATKCGILLPGEDFLCMEGKEFNQQIRNDQGEVEQERLDKVWPRLRVLARSSPTDKHTLVKGIIDSTVLEPRQVVAVTGDGTNDGPALKKADVGFAMGIAGTDVAKEASDIILTDDNFTSIVKAVMWGRNVYDSISKFLQFQLTVNVVAVIVAFTGACITQDSPLKAVQMLWVNLIMDTLASLALATEPPTESLLLRRPYGRNKPLISRTMMKNILGHAVYQLVIIFTLLFAGEKIFDIDNGRNSPLHSPPSEHYTIVFNVFVMMQLFNEINARKIHGERNVFEGIYRNPIFCSVVLGTFVLQIVIVQFGGKPFSCTSLTIDQWLWCVFIGVGELLWGQLISAIPTHHLKFLKEAGHGATKEEIHAEELTEGADEIDHAEMELRRGQILWFRGLNRIQTQIKVVNAFRSSLYPLESPESRSAIHCFMAHPEFVPQSEEEARIPIIEETGDEIEIDPLPSSSSAGAEGGGGGGGEPPSASPRSYESSI</sequence>
<dbReference type="GO" id="GO:0030165">
    <property type="term" value="F:PDZ domain binding"/>
    <property type="evidence" value="ECO:0007669"/>
    <property type="project" value="TreeGrafter"/>
</dbReference>
<comment type="catalytic activity">
    <reaction evidence="20 23">
        <text>Ca(2+)(in) + ATP + H2O = Ca(2+)(out) + ADP + phosphate + H(+)</text>
        <dbReference type="Rhea" id="RHEA:18105"/>
        <dbReference type="ChEBI" id="CHEBI:15377"/>
        <dbReference type="ChEBI" id="CHEBI:15378"/>
        <dbReference type="ChEBI" id="CHEBI:29108"/>
        <dbReference type="ChEBI" id="CHEBI:30616"/>
        <dbReference type="ChEBI" id="CHEBI:43474"/>
        <dbReference type="ChEBI" id="CHEBI:456216"/>
        <dbReference type="EC" id="7.2.2.10"/>
    </reaction>
</comment>
<dbReference type="PANTHER" id="PTHR24093">
    <property type="entry name" value="CATION TRANSPORTING ATPASE"/>
    <property type="match status" value="1"/>
</dbReference>
<dbReference type="GO" id="GO:0046872">
    <property type="term" value="F:metal ion binding"/>
    <property type="evidence" value="ECO:0007669"/>
    <property type="project" value="UniProtKB-KW"/>
</dbReference>
<evidence type="ECO:0000256" key="2">
    <source>
        <dbReference type="ARBA" id="ARBA00022448"/>
    </source>
</evidence>
<keyword evidence="16 23" id="KW-0406">Ion transport</keyword>
<dbReference type="InterPro" id="IPR059000">
    <property type="entry name" value="ATPase_P-type_domA"/>
</dbReference>
<evidence type="ECO:0000256" key="19">
    <source>
        <dbReference type="ARBA" id="ARBA00023273"/>
    </source>
</evidence>
<comment type="subcellular location">
    <subcellularLocation>
        <location evidence="21">Cell projection</location>
        <location evidence="21">Cilium</location>
        <location evidence="21">Flagellum membrane</location>
        <topology evidence="21">Multi-pass membrane protein</topology>
    </subcellularLocation>
    <subcellularLocation>
        <location evidence="23">Membrane</location>
        <topology evidence="23">Multi-pass membrane protein</topology>
    </subcellularLocation>
</comment>
<dbReference type="Gene3D" id="3.40.1110.10">
    <property type="entry name" value="Calcium-transporting ATPase, cytoplasmic domain N"/>
    <property type="match status" value="1"/>
</dbReference>
<keyword evidence="9 23" id="KW-0106">Calcium</keyword>
<evidence type="ECO:0000256" key="18">
    <source>
        <dbReference type="ARBA" id="ARBA00023136"/>
    </source>
</evidence>
<evidence type="ECO:0000256" key="15">
    <source>
        <dbReference type="ARBA" id="ARBA00022989"/>
    </source>
</evidence>
<protein>
    <recommendedName>
        <fullName evidence="23">Calcium-transporting ATPase</fullName>
        <ecNumber evidence="23">7.2.2.10</ecNumber>
    </recommendedName>
</protein>
<dbReference type="FunFam" id="1.20.1110.10:FF:000002">
    <property type="entry name" value="Calcium-transporting ATPase"/>
    <property type="match status" value="1"/>
</dbReference>
<dbReference type="InterPro" id="IPR008250">
    <property type="entry name" value="ATPase_P-typ_transduc_dom_A_sf"/>
</dbReference>
<dbReference type="GO" id="GO:0016887">
    <property type="term" value="F:ATP hydrolysis activity"/>
    <property type="evidence" value="ECO:0007669"/>
    <property type="project" value="InterPro"/>
</dbReference>
<keyword evidence="15 23" id="KW-1133">Transmembrane helix</keyword>
<evidence type="ECO:0000256" key="24">
    <source>
        <dbReference type="SAM" id="MobiDB-lite"/>
    </source>
</evidence>
<dbReference type="Gene3D" id="3.40.50.1000">
    <property type="entry name" value="HAD superfamily/HAD-like"/>
    <property type="match status" value="1"/>
</dbReference>
<evidence type="ECO:0000256" key="21">
    <source>
        <dbReference type="ARBA" id="ARBA00060429"/>
    </source>
</evidence>
<dbReference type="GeneTree" id="ENSGT00940000154527"/>
<dbReference type="InterPro" id="IPR023299">
    <property type="entry name" value="ATPase_P-typ_cyto_dom_N"/>
</dbReference>
<evidence type="ECO:0000256" key="12">
    <source>
        <dbReference type="ARBA" id="ARBA00022846"/>
    </source>
</evidence>
<evidence type="ECO:0000256" key="9">
    <source>
        <dbReference type="ARBA" id="ARBA00022837"/>
    </source>
</evidence>
<keyword evidence="11" id="KW-0460">Magnesium</keyword>
<dbReference type="InterPro" id="IPR006408">
    <property type="entry name" value="P-type_ATPase_IIB"/>
</dbReference>
<evidence type="ECO:0000256" key="13">
    <source>
        <dbReference type="ARBA" id="ARBA00022860"/>
    </source>
</evidence>
<evidence type="ECO:0000256" key="6">
    <source>
        <dbReference type="ARBA" id="ARBA00022692"/>
    </source>
</evidence>
<dbReference type="NCBIfam" id="TIGR01494">
    <property type="entry name" value="ATPase_P-type"/>
    <property type="match status" value="3"/>
</dbReference>
<keyword evidence="5 23" id="KW-0109">Calcium transport</keyword>
<dbReference type="NCBIfam" id="TIGR01517">
    <property type="entry name" value="ATPase-IIB_Ca"/>
    <property type="match status" value="1"/>
</dbReference>
<dbReference type="CDD" id="cd02081">
    <property type="entry name" value="P-type_ATPase_Ca_PMCA-like"/>
    <property type="match status" value="1"/>
</dbReference>
<dbReference type="Pfam" id="PF08282">
    <property type="entry name" value="Hydrolase_3"/>
    <property type="match status" value="1"/>
</dbReference>
<evidence type="ECO:0000256" key="22">
    <source>
        <dbReference type="ARBA" id="ARBA00062373"/>
    </source>
</evidence>
<dbReference type="SUPFAM" id="SSF81653">
    <property type="entry name" value="Calcium ATPase, transduction domain A"/>
    <property type="match status" value="1"/>
</dbReference>
<keyword evidence="7" id="KW-0479">Metal-binding</keyword>
<evidence type="ECO:0000256" key="23">
    <source>
        <dbReference type="RuleBase" id="RU361146"/>
    </source>
</evidence>
<evidence type="ECO:0000313" key="26">
    <source>
        <dbReference type="Ensembl" id="ENSCLMP00005043052.1"/>
    </source>
</evidence>
<dbReference type="Pfam" id="PF13246">
    <property type="entry name" value="Cation_ATPase"/>
    <property type="match status" value="1"/>
</dbReference>
<keyword evidence="8 23" id="KW-0547">Nucleotide-binding</keyword>
<feature type="region of interest" description="Disordered" evidence="24">
    <location>
        <begin position="1190"/>
        <end position="1231"/>
    </location>
</feature>
<dbReference type="SUPFAM" id="SSF81665">
    <property type="entry name" value="Calcium ATPase, transmembrane domain M"/>
    <property type="match status" value="1"/>
</dbReference>
<feature type="transmembrane region" description="Helical" evidence="23">
    <location>
        <begin position="148"/>
        <end position="169"/>
    </location>
</feature>
<dbReference type="Pfam" id="PF00689">
    <property type="entry name" value="Cation_ATPase_C"/>
    <property type="match status" value="1"/>
</dbReference>
<dbReference type="InterPro" id="IPR006068">
    <property type="entry name" value="ATPase_P-typ_cation-transptr_C"/>
</dbReference>
<keyword evidence="18 23" id="KW-0472">Membrane</keyword>
<comment type="function">
    <text evidence="23">Catalyzes the hydrolysis of ATP coupled with the transport of calcium.</text>
</comment>
<reference evidence="26" key="2">
    <citation type="submission" date="2025-09" db="UniProtKB">
        <authorList>
            <consortium name="Ensembl"/>
        </authorList>
    </citation>
    <scope>IDENTIFICATION</scope>
</reference>
<keyword evidence="4" id="KW-0597">Phosphoprotein</keyword>
<dbReference type="SMART" id="SM00831">
    <property type="entry name" value="Cation_ATPase_N"/>
    <property type="match status" value="1"/>
</dbReference>
<feature type="compositionally biased region" description="Low complexity" evidence="24">
    <location>
        <begin position="1199"/>
        <end position="1208"/>
    </location>
</feature>
<keyword evidence="2 23" id="KW-0813">Transport</keyword>
<comment type="subunit">
    <text evidence="22">Interacts with PDZD11. Interacts with SLC35G1 and STIM1. Interacts with calmodulin.</text>
</comment>
<comment type="caution">
    <text evidence="23">Lacks conserved residue(s) required for the propagation of feature annotation.</text>
</comment>
<evidence type="ECO:0000256" key="7">
    <source>
        <dbReference type="ARBA" id="ARBA00022723"/>
    </source>
</evidence>
<dbReference type="SFLD" id="SFLDF00027">
    <property type="entry name" value="p-type_atpase"/>
    <property type="match status" value="1"/>
</dbReference>
<evidence type="ECO:0000256" key="11">
    <source>
        <dbReference type="ARBA" id="ARBA00022842"/>
    </source>
</evidence>
<feature type="transmembrane region" description="Helical" evidence="23">
    <location>
        <begin position="1035"/>
        <end position="1055"/>
    </location>
</feature>
<dbReference type="GO" id="GO:0005524">
    <property type="term" value="F:ATP binding"/>
    <property type="evidence" value="ECO:0007669"/>
    <property type="project" value="UniProtKB-KW"/>
</dbReference>
<name>A0A8C3AJQ2_CYCLU</name>
<dbReference type="FunFam" id="2.70.150.10:FF:000001">
    <property type="entry name" value="Calcium-transporting ATPase"/>
    <property type="match status" value="1"/>
</dbReference>
<dbReference type="GO" id="GO:0005516">
    <property type="term" value="F:calmodulin binding"/>
    <property type="evidence" value="ECO:0007669"/>
    <property type="project" value="UniProtKB-KW"/>
</dbReference>
<evidence type="ECO:0000256" key="20">
    <source>
        <dbReference type="ARBA" id="ARBA00048694"/>
    </source>
</evidence>
<dbReference type="Proteomes" id="UP000694565">
    <property type="component" value="Unplaced"/>
</dbReference>